<comment type="caution">
    <text evidence="1">The sequence shown here is derived from an EMBL/GenBank/DDBJ whole genome shotgun (WGS) entry which is preliminary data.</text>
</comment>
<gene>
    <name evidence="1" type="ORF">LX81_04393</name>
</gene>
<dbReference type="AlphaFoldDB" id="A0A2W7MYV6"/>
<dbReference type="InterPro" id="IPR009843">
    <property type="entry name" value="DUF1403"/>
</dbReference>
<evidence type="ECO:0000313" key="2">
    <source>
        <dbReference type="Proteomes" id="UP000248916"/>
    </source>
</evidence>
<name>A0A2W7MYV6_9RHOB</name>
<proteinExistence type="predicted"/>
<reference evidence="1 2" key="1">
    <citation type="submission" date="2018-06" db="EMBL/GenBank/DDBJ databases">
        <title>Genomic Encyclopedia of Archaeal and Bacterial Type Strains, Phase II (KMG-II): from individual species to whole genera.</title>
        <authorList>
            <person name="Goeker M."/>
        </authorList>
    </citation>
    <scope>NUCLEOTIDE SEQUENCE [LARGE SCALE GENOMIC DNA]</scope>
    <source>
        <strain evidence="1 2">DSM 22009</strain>
    </source>
</reference>
<dbReference type="Proteomes" id="UP000248916">
    <property type="component" value="Unassembled WGS sequence"/>
</dbReference>
<accession>A0A2W7MYV6</accession>
<evidence type="ECO:0000313" key="1">
    <source>
        <dbReference type="EMBL" id="PZX09794.1"/>
    </source>
</evidence>
<sequence>MDEAFSLSAALAVLEQGLEARDVPLPLLRDRLAFDAAEACLAHGGRPRPLSDLRDEVHFLRPGEQAGPARAVVGLWRKAAGRPLGVQTEGSAAAGARVSLPVTDPGAGPVEVAATVLEAALTAAPREIAAALVAADVSLARAFGWSHLVPVLGIGLQRRDLTASGDEMRRACHRAVLRGATMALRTASDLARRAARLRAVAPKLRARGAGAAVELFLARDALAPGIALVGPGGMQDRAARRFCDRLVALGVVRELSGRTTSRLYGV</sequence>
<dbReference type="Pfam" id="PF07183">
    <property type="entry name" value="DUF1403"/>
    <property type="match status" value="1"/>
</dbReference>
<protein>
    <submittedName>
        <fullName evidence="1">Uncharacterized protein DUF1403</fullName>
    </submittedName>
</protein>
<keyword evidence="2" id="KW-1185">Reference proteome</keyword>
<organism evidence="1 2">
    <name type="scientific">Palleronia aestuarii</name>
    <dbReference type="NCBI Taxonomy" id="568105"/>
    <lineage>
        <taxon>Bacteria</taxon>
        <taxon>Pseudomonadati</taxon>
        <taxon>Pseudomonadota</taxon>
        <taxon>Alphaproteobacteria</taxon>
        <taxon>Rhodobacterales</taxon>
        <taxon>Roseobacteraceae</taxon>
        <taxon>Palleronia</taxon>
    </lineage>
</organism>
<dbReference type="EMBL" id="QKZL01000066">
    <property type="protein sequence ID" value="PZX09794.1"/>
    <property type="molecule type" value="Genomic_DNA"/>
</dbReference>